<keyword evidence="12" id="KW-1185">Reference proteome</keyword>
<dbReference type="eggNOG" id="KOG1639">
    <property type="taxonomic scope" value="Eukaryota"/>
</dbReference>
<gene>
    <name evidence="11" type="ORF">KLLA0_C04367g</name>
</gene>
<dbReference type="GO" id="GO:0042761">
    <property type="term" value="P:very long-chain fatty acid biosynthetic process"/>
    <property type="evidence" value="ECO:0007669"/>
    <property type="project" value="TreeGrafter"/>
</dbReference>
<dbReference type="InterPro" id="IPR039357">
    <property type="entry name" value="SRD5A/TECR"/>
</dbReference>
<protein>
    <submittedName>
        <fullName evidence="11">KLLA0C04367p</fullName>
    </submittedName>
</protein>
<dbReference type="KEGG" id="kla:KLLA0_C04367g"/>
<dbReference type="PANTHER" id="PTHR10556">
    <property type="entry name" value="3-OXO-5-ALPHA-STEROID 4-DEHYDROGENASE"/>
    <property type="match status" value="1"/>
</dbReference>
<dbReference type="AlphaFoldDB" id="Q6CUJ7"/>
<evidence type="ECO:0000313" key="11">
    <source>
        <dbReference type="EMBL" id="CAH01243.1"/>
    </source>
</evidence>
<dbReference type="PROSITE" id="PS50244">
    <property type="entry name" value="S5A_REDUCTASE"/>
    <property type="match status" value="1"/>
</dbReference>
<evidence type="ECO:0000256" key="3">
    <source>
        <dbReference type="ARBA" id="ARBA00022516"/>
    </source>
</evidence>
<accession>Q6CUJ7</accession>
<evidence type="ECO:0000256" key="9">
    <source>
        <dbReference type="SAM" id="Phobius"/>
    </source>
</evidence>
<dbReference type="InParanoid" id="Q6CUJ7"/>
<feature type="transmembrane region" description="Helical" evidence="9">
    <location>
        <begin position="92"/>
        <end position="115"/>
    </location>
</feature>
<evidence type="ECO:0000256" key="1">
    <source>
        <dbReference type="ARBA" id="ARBA00004141"/>
    </source>
</evidence>
<feature type="transmembrane region" description="Helical" evidence="9">
    <location>
        <begin position="281"/>
        <end position="300"/>
    </location>
</feature>
<keyword evidence="7" id="KW-0443">Lipid metabolism</keyword>
<dbReference type="HOGENOM" id="CLU_059260_0_0_1"/>
<dbReference type="GO" id="GO:0016627">
    <property type="term" value="F:oxidoreductase activity, acting on the CH-CH group of donors"/>
    <property type="evidence" value="ECO:0007669"/>
    <property type="project" value="InterPro"/>
</dbReference>
<evidence type="ECO:0000256" key="5">
    <source>
        <dbReference type="ARBA" id="ARBA00022989"/>
    </source>
</evidence>
<dbReference type="OMA" id="FSQSTMP"/>
<evidence type="ECO:0000313" key="12">
    <source>
        <dbReference type="Proteomes" id="UP000000598"/>
    </source>
</evidence>
<feature type="transmembrane region" description="Helical" evidence="9">
    <location>
        <begin position="215"/>
        <end position="234"/>
    </location>
</feature>
<feature type="domain" description="3-oxo-5-alpha-steroid 4-dehydrogenase C-terminal" evidence="10">
    <location>
        <begin position="165"/>
        <end position="319"/>
    </location>
</feature>
<dbReference type="GO" id="GO:0016020">
    <property type="term" value="C:membrane"/>
    <property type="evidence" value="ECO:0007669"/>
    <property type="project" value="UniProtKB-SubCell"/>
</dbReference>
<evidence type="ECO:0000256" key="6">
    <source>
        <dbReference type="ARBA" id="ARBA00023002"/>
    </source>
</evidence>
<keyword evidence="5 9" id="KW-1133">Transmembrane helix</keyword>
<dbReference type="FunCoup" id="Q6CUJ7">
    <property type="interactions" value="421"/>
</dbReference>
<keyword evidence="3" id="KW-0444">Lipid biosynthesis</keyword>
<proteinExistence type="inferred from homology"/>
<evidence type="ECO:0000256" key="7">
    <source>
        <dbReference type="ARBA" id="ARBA00023098"/>
    </source>
</evidence>
<evidence type="ECO:0000256" key="8">
    <source>
        <dbReference type="ARBA" id="ARBA00023136"/>
    </source>
</evidence>
<dbReference type="Pfam" id="PF02544">
    <property type="entry name" value="Steroid_dh"/>
    <property type="match status" value="1"/>
</dbReference>
<comment type="subcellular location">
    <subcellularLocation>
        <location evidence="1">Membrane</location>
        <topology evidence="1">Multi-pass membrane protein</topology>
    </subcellularLocation>
</comment>
<dbReference type="Proteomes" id="UP000000598">
    <property type="component" value="Chromosome C"/>
</dbReference>
<organism evidence="11 12">
    <name type="scientific">Kluyveromyces lactis (strain ATCC 8585 / CBS 2359 / DSM 70799 / NBRC 1267 / NRRL Y-1140 / WM37)</name>
    <name type="common">Yeast</name>
    <name type="synonym">Candida sphaerica</name>
    <dbReference type="NCBI Taxonomy" id="284590"/>
    <lineage>
        <taxon>Eukaryota</taxon>
        <taxon>Fungi</taxon>
        <taxon>Dikarya</taxon>
        <taxon>Ascomycota</taxon>
        <taxon>Saccharomycotina</taxon>
        <taxon>Saccharomycetes</taxon>
        <taxon>Saccharomycetales</taxon>
        <taxon>Saccharomycetaceae</taxon>
        <taxon>Kluyveromyces</taxon>
    </lineage>
</organism>
<dbReference type="PaxDb" id="284590-Q6CUJ7"/>
<reference evidence="11 12" key="1">
    <citation type="journal article" date="2004" name="Nature">
        <title>Genome evolution in yeasts.</title>
        <authorList>
            <consortium name="Genolevures"/>
            <person name="Dujon B."/>
            <person name="Sherman D."/>
            <person name="Fischer G."/>
            <person name="Durrens P."/>
            <person name="Casaregola S."/>
            <person name="Lafontaine I."/>
            <person name="de Montigny J."/>
            <person name="Marck C."/>
            <person name="Neuveglise C."/>
            <person name="Talla E."/>
            <person name="Goffard N."/>
            <person name="Frangeul L."/>
            <person name="Aigle M."/>
            <person name="Anthouard V."/>
            <person name="Babour A."/>
            <person name="Barbe V."/>
            <person name="Barnay S."/>
            <person name="Blanchin S."/>
            <person name="Beckerich J.M."/>
            <person name="Beyne E."/>
            <person name="Bleykasten C."/>
            <person name="Boisrame A."/>
            <person name="Boyer J."/>
            <person name="Cattolico L."/>
            <person name="Confanioleri F."/>
            <person name="de Daruvar A."/>
            <person name="Despons L."/>
            <person name="Fabre E."/>
            <person name="Fairhead C."/>
            <person name="Ferry-Dumazet H."/>
            <person name="Groppi A."/>
            <person name="Hantraye F."/>
            <person name="Hennequin C."/>
            <person name="Jauniaux N."/>
            <person name="Joyet P."/>
            <person name="Kachouri R."/>
            <person name="Kerrest A."/>
            <person name="Koszul R."/>
            <person name="Lemaire M."/>
            <person name="Lesur I."/>
            <person name="Ma L."/>
            <person name="Muller H."/>
            <person name="Nicaud J.M."/>
            <person name="Nikolski M."/>
            <person name="Oztas S."/>
            <person name="Ozier-Kalogeropoulos O."/>
            <person name="Pellenz S."/>
            <person name="Potier S."/>
            <person name="Richard G.F."/>
            <person name="Straub M.L."/>
            <person name="Suleau A."/>
            <person name="Swennene D."/>
            <person name="Tekaia F."/>
            <person name="Wesolowski-Louvel M."/>
            <person name="Westhof E."/>
            <person name="Wirth B."/>
            <person name="Zeniou-Meyer M."/>
            <person name="Zivanovic I."/>
            <person name="Bolotin-Fukuhara M."/>
            <person name="Thierry A."/>
            <person name="Bouchier C."/>
            <person name="Caudron B."/>
            <person name="Scarpelli C."/>
            <person name="Gaillardin C."/>
            <person name="Weissenbach J."/>
            <person name="Wincker P."/>
            <person name="Souciet J.L."/>
        </authorList>
    </citation>
    <scope>NUCLEOTIDE SEQUENCE [LARGE SCALE GENOMIC DNA]</scope>
    <source>
        <strain evidence="12">ATCC 8585 / CBS 2359 / DSM 70799 / NBRC 1267 / NRRL Y-1140 / WM37</strain>
    </source>
</reference>
<dbReference type="InterPro" id="IPR001104">
    <property type="entry name" value="3-oxo-5_a-steroid_4-DH_C"/>
</dbReference>
<dbReference type="EMBL" id="CR382123">
    <property type="protein sequence ID" value="CAH01243.1"/>
    <property type="molecule type" value="Genomic_DNA"/>
</dbReference>
<name>Q6CUJ7_KLULA</name>
<sequence>MSASSSIFIKSRSKSLKDVKLEVPTENTLTYQSVLQQISKSNHNISVNRLRLSYLKEGKQVAIGPSELNDVGKKNTFDSVNEWYVKDLGPQISWRLVFFIEYLGPILIHSLVYLLSLNATVRDKFHSKNVPYNDFFNKFIYRLIMVHYLKREFETLFIHSFSLETMPLFNLFKNSFHYWILNGLISLGYFGYGFPFANKTLYRVYSALKISDFRVLTALFGLSEMFNFYIHVALRRWGDEQKRNGVTKRVPLNSGLFKLLVAPNYTFESWAWMFFTLLFKLNLFSVLFLVVSVVQMYLWAQKKNKKYGTKRAFLIPFLF</sequence>
<evidence type="ECO:0000256" key="4">
    <source>
        <dbReference type="ARBA" id="ARBA00022692"/>
    </source>
</evidence>
<feature type="transmembrane region" description="Helical" evidence="9">
    <location>
        <begin position="255"/>
        <end position="275"/>
    </location>
</feature>
<feature type="transmembrane region" description="Helical" evidence="9">
    <location>
        <begin position="176"/>
        <end position="195"/>
    </location>
</feature>
<keyword evidence="4 9" id="KW-0812">Transmembrane</keyword>
<keyword evidence="8 9" id="KW-0472">Membrane</keyword>
<comment type="similarity">
    <text evidence="2">Belongs to the steroid 5-alpha reductase family.</text>
</comment>
<dbReference type="PANTHER" id="PTHR10556:SF28">
    <property type="entry name" value="VERY-LONG-CHAIN ENOYL-COA REDUCTASE"/>
    <property type="match status" value="1"/>
</dbReference>
<keyword evidence="6" id="KW-0560">Oxidoreductase</keyword>
<evidence type="ECO:0000256" key="2">
    <source>
        <dbReference type="ARBA" id="ARBA00007742"/>
    </source>
</evidence>
<evidence type="ECO:0000259" key="10">
    <source>
        <dbReference type="Pfam" id="PF02544"/>
    </source>
</evidence>
<dbReference type="STRING" id="284590.Q6CUJ7"/>